<evidence type="ECO:0000313" key="2">
    <source>
        <dbReference type="Proteomes" id="UP000299102"/>
    </source>
</evidence>
<dbReference type="EMBL" id="BGZK01000215">
    <property type="protein sequence ID" value="GBP29080.1"/>
    <property type="molecule type" value="Genomic_DNA"/>
</dbReference>
<dbReference type="Proteomes" id="UP000299102">
    <property type="component" value="Unassembled WGS sequence"/>
</dbReference>
<keyword evidence="2" id="KW-1185">Reference proteome</keyword>
<comment type="caution">
    <text evidence="1">The sequence shown here is derived from an EMBL/GenBank/DDBJ whole genome shotgun (WGS) entry which is preliminary data.</text>
</comment>
<sequence>MRRGMYDAREYDRAPSRFRLFFEISALNNVRCDEGARGTLEESARRFRNEILMKKKSNPTPELIESSLAFPVTVAPRRMARSRGPPVRPRRPPAACLASQLLLAHVSYKTRPSTVAGQSIDVKNHSWITKELL</sequence>
<reference evidence="1 2" key="1">
    <citation type="journal article" date="2019" name="Commun. Biol.">
        <title>The bagworm genome reveals a unique fibroin gene that provides high tensile strength.</title>
        <authorList>
            <person name="Kono N."/>
            <person name="Nakamura H."/>
            <person name="Ohtoshi R."/>
            <person name="Tomita M."/>
            <person name="Numata K."/>
            <person name="Arakawa K."/>
        </authorList>
    </citation>
    <scope>NUCLEOTIDE SEQUENCE [LARGE SCALE GENOMIC DNA]</scope>
</reference>
<proteinExistence type="predicted"/>
<organism evidence="1 2">
    <name type="scientific">Eumeta variegata</name>
    <name type="common">Bagworm moth</name>
    <name type="synonym">Eumeta japonica</name>
    <dbReference type="NCBI Taxonomy" id="151549"/>
    <lineage>
        <taxon>Eukaryota</taxon>
        <taxon>Metazoa</taxon>
        <taxon>Ecdysozoa</taxon>
        <taxon>Arthropoda</taxon>
        <taxon>Hexapoda</taxon>
        <taxon>Insecta</taxon>
        <taxon>Pterygota</taxon>
        <taxon>Neoptera</taxon>
        <taxon>Endopterygota</taxon>
        <taxon>Lepidoptera</taxon>
        <taxon>Glossata</taxon>
        <taxon>Ditrysia</taxon>
        <taxon>Tineoidea</taxon>
        <taxon>Psychidae</taxon>
        <taxon>Oiketicinae</taxon>
        <taxon>Eumeta</taxon>
    </lineage>
</organism>
<evidence type="ECO:0000313" key="1">
    <source>
        <dbReference type="EMBL" id="GBP29080.1"/>
    </source>
</evidence>
<dbReference type="AlphaFoldDB" id="A0A4C1US85"/>
<gene>
    <name evidence="1" type="ORF">EVAR_10896_1</name>
</gene>
<name>A0A4C1US85_EUMVA</name>
<accession>A0A4C1US85</accession>
<protein>
    <submittedName>
        <fullName evidence="1">Uncharacterized protein</fullName>
    </submittedName>
</protein>